<feature type="region of interest" description="Disordered" evidence="1">
    <location>
        <begin position="47"/>
        <end position="109"/>
    </location>
</feature>
<dbReference type="EMBL" id="OA564282">
    <property type="protein sequence ID" value="CAD7193624.1"/>
    <property type="molecule type" value="Genomic_DNA"/>
</dbReference>
<reference evidence="2" key="1">
    <citation type="submission" date="2020-11" db="EMBL/GenBank/DDBJ databases">
        <authorList>
            <person name="Tran Van P."/>
        </authorList>
    </citation>
    <scope>NUCLEOTIDE SEQUENCE</scope>
</reference>
<evidence type="ECO:0000313" key="2">
    <source>
        <dbReference type="EMBL" id="CAD7193624.1"/>
    </source>
</evidence>
<accession>A0A7R8Z3W8</accession>
<gene>
    <name evidence="2" type="ORF">TDIB3V08_LOCUS81</name>
</gene>
<name>A0A7R8Z3W8_TIMDO</name>
<protein>
    <submittedName>
        <fullName evidence="2">Uncharacterized protein</fullName>
    </submittedName>
</protein>
<sequence>MFQFDMSVSKPLIDALAAYLGQLHTNPIRTKCISRNLDIQYYFSQHPYSKDDSKSINPAIKKLEPPSSWDPPPLPQDHLRASGKPFKEKKPSKPNKDSNLDLLITGKPD</sequence>
<proteinExistence type="predicted"/>
<organism evidence="2">
    <name type="scientific">Timema douglasi</name>
    <name type="common">Walking stick</name>
    <dbReference type="NCBI Taxonomy" id="61478"/>
    <lineage>
        <taxon>Eukaryota</taxon>
        <taxon>Metazoa</taxon>
        <taxon>Ecdysozoa</taxon>
        <taxon>Arthropoda</taxon>
        <taxon>Hexapoda</taxon>
        <taxon>Insecta</taxon>
        <taxon>Pterygota</taxon>
        <taxon>Neoptera</taxon>
        <taxon>Polyneoptera</taxon>
        <taxon>Phasmatodea</taxon>
        <taxon>Timematodea</taxon>
        <taxon>Timematoidea</taxon>
        <taxon>Timematidae</taxon>
        <taxon>Timema</taxon>
    </lineage>
</organism>
<feature type="compositionally biased region" description="Basic and acidic residues" evidence="1">
    <location>
        <begin position="77"/>
        <end position="99"/>
    </location>
</feature>
<evidence type="ECO:0000256" key="1">
    <source>
        <dbReference type="SAM" id="MobiDB-lite"/>
    </source>
</evidence>
<dbReference type="AlphaFoldDB" id="A0A7R8Z3W8"/>